<dbReference type="AlphaFoldDB" id="A0A3E3AGE4"/>
<dbReference type="Proteomes" id="UP001211987">
    <property type="component" value="Unassembled WGS sequence"/>
</dbReference>
<organism evidence="2 3">
    <name type="scientific">Thomasclavelia ramosa</name>
    <dbReference type="NCBI Taxonomy" id="1547"/>
    <lineage>
        <taxon>Bacteria</taxon>
        <taxon>Bacillati</taxon>
        <taxon>Bacillota</taxon>
        <taxon>Erysipelotrichia</taxon>
        <taxon>Erysipelotrichales</taxon>
        <taxon>Coprobacillaceae</taxon>
        <taxon>Thomasclavelia</taxon>
    </lineage>
</organism>
<dbReference type="InterPro" id="IPR045507">
    <property type="entry name" value="DUF6483"/>
</dbReference>
<dbReference type="EMBL" id="JAQLKE010000003">
    <property type="protein sequence ID" value="MDB7082634.1"/>
    <property type="molecule type" value="Genomic_DNA"/>
</dbReference>
<proteinExistence type="predicted"/>
<protein>
    <submittedName>
        <fullName evidence="1">DUF6483 family protein</fullName>
    </submittedName>
</protein>
<name>A0A3E3AGE4_9FIRM</name>
<dbReference type="GeneID" id="64197879"/>
<accession>A0A3E3AGE4</accession>
<dbReference type="Proteomes" id="UP000261032">
    <property type="component" value="Unassembled WGS sequence"/>
</dbReference>
<reference evidence="1" key="2">
    <citation type="submission" date="2023-01" db="EMBL/GenBank/DDBJ databases">
        <title>Human gut microbiome strain richness.</title>
        <authorList>
            <person name="Chen-Liaw A."/>
        </authorList>
    </citation>
    <scope>NUCLEOTIDE SEQUENCE</scope>
    <source>
        <strain evidence="1">1001217st2_G6_1001217B_191108</strain>
    </source>
</reference>
<sequence>MFSYHKEDFIIRQIQSAARALAKLFFNSETVSYTIKDESNYTQSDLIYLKIKELMEQHKYLEAQTLLLEHLDSDDLQYLKLILYFYDQLDQMNDEQLAKYYLERQIITNNFIDATSKYNCLI</sequence>
<dbReference type="RefSeq" id="WP_003536937.1">
    <property type="nucleotide sequence ID" value="NZ_AP031443.1"/>
</dbReference>
<evidence type="ECO:0000313" key="2">
    <source>
        <dbReference type="EMBL" id="RGD86349.1"/>
    </source>
</evidence>
<dbReference type="Pfam" id="PF20092">
    <property type="entry name" value="DUF6483"/>
    <property type="match status" value="1"/>
</dbReference>
<reference evidence="2 3" key="1">
    <citation type="submission" date="2018-08" db="EMBL/GenBank/DDBJ databases">
        <title>A genome reference for cultivated species of the human gut microbiota.</title>
        <authorList>
            <person name="Zou Y."/>
            <person name="Xue W."/>
            <person name="Luo G."/>
        </authorList>
    </citation>
    <scope>NUCLEOTIDE SEQUENCE [LARGE SCALE GENOMIC DNA]</scope>
    <source>
        <strain evidence="2 3">OM06-4</strain>
    </source>
</reference>
<dbReference type="EMBL" id="QUSL01000006">
    <property type="protein sequence ID" value="RGD86349.1"/>
    <property type="molecule type" value="Genomic_DNA"/>
</dbReference>
<evidence type="ECO:0000313" key="3">
    <source>
        <dbReference type="Proteomes" id="UP000261032"/>
    </source>
</evidence>
<gene>
    <name evidence="2" type="ORF">DXB93_05675</name>
    <name evidence="1" type="ORF">PM738_02375</name>
</gene>
<evidence type="ECO:0000313" key="1">
    <source>
        <dbReference type="EMBL" id="MDB7082634.1"/>
    </source>
</evidence>
<comment type="caution">
    <text evidence="2">The sequence shown here is derived from an EMBL/GenBank/DDBJ whole genome shotgun (WGS) entry which is preliminary data.</text>
</comment>